<proteinExistence type="predicted"/>
<dbReference type="Proteomes" id="UP000243459">
    <property type="component" value="Chromosome 4"/>
</dbReference>
<protein>
    <submittedName>
        <fullName evidence="1">Uncharacterized protein</fullName>
    </submittedName>
</protein>
<accession>A0A5P1F6G9</accession>
<keyword evidence="2" id="KW-1185">Reference proteome</keyword>
<sequence>MVKSSVEFDSKIYHEFEAPVDHHNQFSHDGTHDPEVAYTFDGNAPLFFKGSSQEMIETIRFVNNKTLQEIITDANFLVPHEDVSVKLHFLFKDSYPYALPSLASCAITITNSEDSVKICSLKHGRCFRQEGLYEVNIIGLCLDFVNEDTPVKEVAIVPNTFGNELTKTEAQYIEGDTRFPGGLDRWIPSSRSV</sequence>
<dbReference type="AlphaFoldDB" id="A0A5P1F6G9"/>
<name>A0A5P1F6G9_ASPOF</name>
<reference evidence="2" key="1">
    <citation type="journal article" date="2017" name="Nat. Commun.">
        <title>The asparagus genome sheds light on the origin and evolution of a young Y chromosome.</title>
        <authorList>
            <person name="Harkess A."/>
            <person name="Zhou J."/>
            <person name="Xu C."/>
            <person name="Bowers J.E."/>
            <person name="Van der Hulst R."/>
            <person name="Ayyampalayam S."/>
            <person name="Mercati F."/>
            <person name="Riccardi P."/>
            <person name="McKain M.R."/>
            <person name="Kakrana A."/>
            <person name="Tang H."/>
            <person name="Ray J."/>
            <person name="Groenendijk J."/>
            <person name="Arikit S."/>
            <person name="Mathioni S.M."/>
            <person name="Nakano M."/>
            <person name="Shan H."/>
            <person name="Telgmann-Rauber A."/>
            <person name="Kanno A."/>
            <person name="Yue Z."/>
            <person name="Chen H."/>
            <person name="Li W."/>
            <person name="Chen Y."/>
            <person name="Xu X."/>
            <person name="Zhang Y."/>
            <person name="Luo S."/>
            <person name="Chen H."/>
            <person name="Gao J."/>
            <person name="Mao Z."/>
            <person name="Pires J.C."/>
            <person name="Luo M."/>
            <person name="Kudrna D."/>
            <person name="Wing R.A."/>
            <person name="Meyers B.C."/>
            <person name="Yi K."/>
            <person name="Kong H."/>
            <person name="Lavrijsen P."/>
            <person name="Sunseri F."/>
            <person name="Falavigna A."/>
            <person name="Ye Y."/>
            <person name="Leebens-Mack J.H."/>
            <person name="Chen G."/>
        </authorList>
    </citation>
    <scope>NUCLEOTIDE SEQUENCE [LARGE SCALE GENOMIC DNA]</scope>
    <source>
        <strain evidence="2">cv. DH0086</strain>
    </source>
</reference>
<organism evidence="1 2">
    <name type="scientific">Asparagus officinalis</name>
    <name type="common">Garden asparagus</name>
    <dbReference type="NCBI Taxonomy" id="4686"/>
    <lineage>
        <taxon>Eukaryota</taxon>
        <taxon>Viridiplantae</taxon>
        <taxon>Streptophyta</taxon>
        <taxon>Embryophyta</taxon>
        <taxon>Tracheophyta</taxon>
        <taxon>Spermatophyta</taxon>
        <taxon>Magnoliopsida</taxon>
        <taxon>Liliopsida</taxon>
        <taxon>Asparagales</taxon>
        <taxon>Asparagaceae</taxon>
        <taxon>Asparagoideae</taxon>
        <taxon>Asparagus</taxon>
    </lineage>
</organism>
<gene>
    <name evidence="1" type="ORF">A4U43_C04F30020</name>
</gene>
<evidence type="ECO:0000313" key="1">
    <source>
        <dbReference type="EMBL" id="ONK73343.1"/>
    </source>
</evidence>
<dbReference type="EMBL" id="CM007384">
    <property type="protein sequence ID" value="ONK73343.1"/>
    <property type="molecule type" value="Genomic_DNA"/>
</dbReference>
<dbReference type="Gramene" id="ONK73343">
    <property type="protein sequence ID" value="ONK73343"/>
    <property type="gene ID" value="A4U43_C04F30020"/>
</dbReference>
<evidence type="ECO:0000313" key="2">
    <source>
        <dbReference type="Proteomes" id="UP000243459"/>
    </source>
</evidence>